<comment type="caution">
    <text evidence="1">The sequence shown here is derived from an EMBL/GenBank/DDBJ whole genome shotgun (WGS) entry which is preliminary data.</text>
</comment>
<protein>
    <submittedName>
        <fullName evidence="1">Uncharacterized protein</fullName>
    </submittedName>
</protein>
<evidence type="ECO:0000313" key="2">
    <source>
        <dbReference type="Proteomes" id="UP001154282"/>
    </source>
</evidence>
<dbReference type="EMBL" id="CAMGYJ010000006">
    <property type="protein sequence ID" value="CAI0428725.1"/>
    <property type="molecule type" value="Genomic_DNA"/>
</dbReference>
<dbReference type="Proteomes" id="UP001154282">
    <property type="component" value="Unassembled WGS sequence"/>
</dbReference>
<dbReference type="AlphaFoldDB" id="A0AAV0L3N8"/>
<keyword evidence="2" id="KW-1185">Reference proteome</keyword>
<gene>
    <name evidence="1" type="ORF">LITE_LOCUS21795</name>
</gene>
<feature type="non-terminal residue" evidence="1">
    <location>
        <position position="69"/>
    </location>
</feature>
<organism evidence="1 2">
    <name type="scientific">Linum tenue</name>
    <dbReference type="NCBI Taxonomy" id="586396"/>
    <lineage>
        <taxon>Eukaryota</taxon>
        <taxon>Viridiplantae</taxon>
        <taxon>Streptophyta</taxon>
        <taxon>Embryophyta</taxon>
        <taxon>Tracheophyta</taxon>
        <taxon>Spermatophyta</taxon>
        <taxon>Magnoliopsida</taxon>
        <taxon>eudicotyledons</taxon>
        <taxon>Gunneridae</taxon>
        <taxon>Pentapetalae</taxon>
        <taxon>rosids</taxon>
        <taxon>fabids</taxon>
        <taxon>Malpighiales</taxon>
        <taxon>Linaceae</taxon>
        <taxon>Linum</taxon>
    </lineage>
</organism>
<evidence type="ECO:0000313" key="1">
    <source>
        <dbReference type="EMBL" id="CAI0428725.1"/>
    </source>
</evidence>
<sequence length="69" mass="7959">MLGTAGFALWYESKRLKRDFEFLRSTTVSRCSELGTGFPPCSLWSRQPFMMNIDIYWSEANGVATPNWC</sequence>
<name>A0AAV0L3N8_9ROSI</name>
<reference evidence="1" key="1">
    <citation type="submission" date="2022-08" db="EMBL/GenBank/DDBJ databases">
        <authorList>
            <person name="Gutierrez-Valencia J."/>
        </authorList>
    </citation>
    <scope>NUCLEOTIDE SEQUENCE</scope>
</reference>
<proteinExistence type="predicted"/>
<accession>A0AAV0L3N8</accession>